<feature type="transmembrane region" description="Helical" evidence="1">
    <location>
        <begin position="66"/>
        <end position="87"/>
    </location>
</feature>
<dbReference type="AlphaFoldDB" id="A0A1F6XW96"/>
<gene>
    <name evidence="2" type="ORF">A3H53_02215</name>
</gene>
<comment type="caution">
    <text evidence="2">The sequence shown here is derived from an EMBL/GenBank/DDBJ whole genome shotgun (WGS) entry which is preliminary data.</text>
</comment>
<evidence type="ECO:0000313" key="2">
    <source>
        <dbReference type="EMBL" id="OGI98288.1"/>
    </source>
</evidence>
<feature type="transmembrane region" description="Helical" evidence="1">
    <location>
        <begin position="93"/>
        <end position="114"/>
    </location>
</feature>
<evidence type="ECO:0000256" key="1">
    <source>
        <dbReference type="SAM" id="Phobius"/>
    </source>
</evidence>
<proteinExistence type="predicted"/>
<accession>A0A1F6XW96</accession>
<name>A0A1F6XW96_9BACT</name>
<keyword evidence="1" id="KW-0472">Membrane</keyword>
<dbReference type="EMBL" id="MFVK01000038">
    <property type="protein sequence ID" value="OGI98288.1"/>
    <property type="molecule type" value="Genomic_DNA"/>
</dbReference>
<feature type="transmembrane region" description="Helical" evidence="1">
    <location>
        <begin position="5"/>
        <end position="21"/>
    </location>
</feature>
<feature type="transmembrane region" description="Helical" evidence="1">
    <location>
        <begin position="27"/>
        <end position="45"/>
    </location>
</feature>
<feature type="transmembrane region" description="Helical" evidence="1">
    <location>
        <begin position="232"/>
        <end position="251"/>
    </location>
</feature>
<evidence type="ECO:0000313" key="3">
    <source>
        <dbReference type="Proteomes" id="UP000176479"/>
    </source>
</evidence>
<keyword evidence="1" id="KW-0812">Transmembrane</keyword>
<sequence>MLKYLGYSVLVFVVLWFLIFPSALKALIFWGFLGALLVAGIILFPRRNRDYKNFIKKFKTNKWLNVLWVAPLALSVITLLLQFWFFYRRGTPWAYYFFWHFIAWSILSLGVACVRWPKTIGKSVTYHFGDWLRRGGFVYFWSKDNLPANSLTVLWLILVVIAVLYGPPTPKVDFEQLRQEGTGAVSHLAHQASGVFNTILWGTHGNPFSTEAATATSAIQSVGLPKRYIRDWFWIKLIFFTLPFAFLGLIFSRRDEVAEILFGWVSKMRKEKESRAETSSASETTTEVAKKTASTAFSKLFASDILSDTLVTMATWLSGRLRRA</sequence>
<protein>
    <submittedName>
        <fullName evidence="2">Uncharacterized protein</fullName>
    </submittedName>
</protein>
<feature type="transmembrane region" description="Helical" evidence="1">
    <location>
        <begin position="146"/>
        <end position="165"/>
    </location>
</feature>
<dbReference type="Proteomes" id="UP000176479">
    <property type="component" value="Unassembled WGS sequence"/>
</dbReference>
<organism evidence="2 3">
    <name type="scientific">Candidatus Nomurabacteria bacterium RIFCSPLOWO2_02_FULL_40_10</name>
    <dbReference type="NCBI Taxonomy" id="1801786"/>
    <lineage>
        <taxon>Bacteria</taxon>
        <taxon>Candidatus Nomuraibacteriota</taxon>
    </lineage>
</organism>
<reference evidence="2 3" key="1">
    <citation type="journal article" date="2016" name="Nat. Commun.">
        <title>Thousands of microbial genomes shed light on interconnected biogeochemical processes in an aquifer system.</title>
        <authorList>
            <person name="Anantharaman K."/>
            <person name="Brown C.T."/>
            <person name="Hug L.A."/>
            <person name="Sharon I."/>
            <person name="Castelle C.J."/>
            <person name="Probst A.J."/>
            <person name="Thomas B.C."/>
            <person name="Singh A."/>
            <person name="Wilkins M.J."/>
            <person name="Karaoz U."/>
            <person name="Brodie E.L."/>
            <person name="Williams K.H."/>
            <person name="Hubbard S.S."/>
            <person name="Banfield J.F."/>
        </authorList>
    </citation>
    <scope>NUCLEOTIDE SEQUENCE [LARGE SCALE GENOMIC DNA]</scope>
</reference>
<keyword evidence="1" id="KW-1133">Transmembrane helix</keyword>